<evidence type="ECO:0000256" key="4">
    <source>
        <dbReference type="ARBA" id="ARBA00022475"/>
    </source>
</evidence>
<dbReference type="InterPro" id="IPR050095">
    <property type="entry name" value="ECF_ABC_transporter_ATP-bd"/>
</dbReference>
<evidence type="ECO:0000256" key="6">
    <source>
        <dbReference type="ARBA" id="ARBA00022840"/>
    </source>
</evidence>
<dbReference type="GO" id="GO:0042626">
    <property type="term" value="F:ATPase-coupled transmembrane transporter activity"/>
    <property type="evidence" value="ECO:0007669"/>
    <property type="project" value="TreeGrafter"/>
</dbReference>
<dbReference type="RefSeq" id="WP_311797326.1">
    <property type="nucleotide sequence ID" value="NZ_JARQAI010000019.1"/>
</dbReference>
<evidence type="ECO:0000256" key="8">
    <source>
        <dbReference type="ARBA" id="ARBA00023136"/>
    </source>
</evidence>
<dbReference type="AlphaFoldDB" id="A0AAE4I3C9"/>
<evidence type="ECO:0000256" key="7">
    <source>
        <dbReference type="ARBA" id="ARBA00022967"/>
    </source>
</evidence>
<dbReference type="PANTHER" id="PTHR43553:SF27">
    <property type="entry name" value="ENERGY-COUPLING FACTOR TRANSPORTER ATP-BINDING PROTEIN ECFA2"/>
    <property type="match status" value="1"/>
</dbReference>
<comment type="subcellular location">
    <subcellularLocation>
        <location evidence="1">Cell membrane</location>
        <topology evidence="1">Peripheral membrane protein</topology>
    </subcellularLocation>
</comment>
<dbReference type="EMBL" id="JARQAI010000019">
    <property type="protein sequence ID" value="MDT2737728.1"/>
    <property type="molecule type" value="Genomic_DNA"/>
</dbReference>
<dbReference type="InterPro" id="IPR003439">
    <property type="entry name" value="ABC_transporter-like_ATP-bd"/>
</dbReference>
<feature type="domain" description="ABC transporter" evidence="9">
    <location>
        <begin position="294"/>
        <end position="536"/>
    </location>
</feature>
<evidence type="ECO:0000313" key="10">
    <source>
        <dbReference type="EMBL" id="MDT2737728.1"/>
    </source>
</evidence>
<dbReference type="Pfam" id="PF00005">
    <property type="entry name" value="ABC_tran"/>
    <property type="match status" value="2"/>
</dbReference>
<dbReference type="Proteomes" id="UP001180842">
    <property type="component" value="Unassembled WGS sequence"/>
</dbReference>
<feature type="domain" description="ABC transporter" evidence="9">
    <location>
        <begin position="4"/>
        <end position="242"/>
    </location>
</feature>
<sequence>MGLLSVEKVSFAYPDSSEKRLDDVTFELAVGSFNVLFGKSGSGKTTLLRQLKPALSPFGEKTGLIKFDHRPLTELTLREQSEEIGFVMQNPDNQIVTDKVWHELAFGLESLGLDQATIRLRVAEMASYFGIQSWFLKNINELSGGQKQLLNLASIMALHPKLLILDEPTSQLDPIAATNFLETVAKINREIGTTVLISEHRLQEVLPMADQVFMMEKGRIMISGEPRTVGKALKETKNDLFIAMPAPMKIYGSCDAGSDYPLTVGEGRSWLEGRANKSAESFPEEKITETATMIEVKDLWFRYDRDAPDVIKDLSLSVPAGCFYSIVGGNGTGKSTALSLISRIRQPYRGKIKLKGKPLNKFSDNELYHQFLGVLPQNPQSLFVKKTVLEDLYEIIDGKQAKKTAAYPLNMSKESAIAGIVELVHLEELLMKHPYDLSGGEQQRLALAKVLLLRPKILLLDEPTKGLDDFFKEELGEILLKLKEQGVTILMVSHDVEFVAKFSDLCGLFFDGSIVTTKPARDFFAGNSFYTTAANRMARGYFPNAVTVEEVIECLKKNQTS</sequence>
<protein>
    <submittedName>
        <fullName evidence="10">Energy-coupling factor transporter ATPase</fullName>
    </submittedName>
</protein>
<accession>A0AAE4I3C9</accession>
<dbReference type="PANTHER" id="PTHR43553">
    <property type="entry name" value="HEAVY METAL TRANSPORTER"/>
    <property type="match status" value="1"/>
</dbReference>
<dbReference type="GO" id="GO:0016887">
    <property type="term" value="F:ATP hydrolysis activity"/>
    <property type="evidence" value="ECO:0007669"/>
    <property type="project" value="InterPro"/>
</dbReference>
<keyword evidence="6" id="KW-0067">ATP-binding</keyword>
<keyword evidence="3" id="KW-0813">Transport</keyword>
<dbReference type="CDD" id="cd03225">
    <property type="entry name" value="ABC_cobalt_CbiO_domain1"/>
    <property type="match status" value="2"/>
</dbReference>
<proteinExistence type="inferred from homology"/>
<dbReference type="InterPro" id="IPR015856">
    <property type="entry name" value="ABC_transpr_CbiO/EcfA_su"/>
</dbReference>
<dbReference type="InterPro" id="IPR017871">
    <property type="entry name" value="ABC_transporter-like_CS"/>
</dbReference>
<dbReference type="GO" id="GO:0005524">
    <property type="term" value="F:ATP binding"/>
    <property type="evidence" value="ECO:0007669"/>
    <property type="project" value="UniProtKB-KW"/>
</dbReference>
<reference evidence="10" key="1">
    <citation type="submission" date="2023-03" db="EMBL/GenBank/DDBJ databases">
        <authorList>
            <person name="Shen W."/>
            <person name="Cai J."/>
        </authorList>
    </citation>
    <scope>NUCLEOTIDE SEQUENCE</scope>
    <source>
        <strain evidence="10">P69-2</strain>
    </source>
</reference>
<comment type="similarity">
    <text evidence="2">Belongs to the ABC transporter superfamily.</text>
</comment>
<organism evidence="10 11">
    <name type="scientific">Enterococcus pseudoavium</name>
    <dbReference type="NCBI Taxonomy" id="44007"/>
    <lineage>
        <taxon>Bacteria</taxon>
        <taxon>Bacillati</taxon>
        <taxon>Bacillota</taxon>
        <taxon>Bacilli</taxon>
        <taxon>Lactobacillales</taxon>
        <taxon>Enterococcaceae</taxon>
        <taxon>Enterococcus</taxon>
    </lineage>
</organism>
<evidence type="ECO:0000256" key="2">
    <source>
        <dbReference type="ARBA" id="ARBA00005417"/>
    </source>
</evidence>
<dbReference type="PROSITE" id="PS50893">
    <property type="entry name" value="ABC_TRANSPORTER_2"/>
    <property type="match status" value="2"/>
</dbReference>
<dbReference type="NCBIfam" id="NF010167">
    <property type="entry name" value="PRK13648.1"/>
    <property type="match status" value="2"/>
</dbReference>
<dbReference type="PROSITE" id="PS00211">
    <property type="entry name" value="ABC_TRANSPORTER_1"/>
    <property type="match status" value="2"/>
</dbReference>
<keyword evidence="4" id="KW-1003">Cell membrane</keyword>
<keyword evidence="8" id="KW-0472">Membrane</keyword>
<dbReference type="Gene3D" id="3.40.50.300">
    <property type="entry name" value="P-loop containing nucleotide triphosphate hydrolases"/>
    <property type="match status" value="2"/>
</dbReference>
<evidence type="ECO:0000256" key="5">
    <source>
        <dbReference type="ARBA" id="ARBA00022741"/>
    </source>
</evidence>
<evidence type="ECO:0000256" key="3">
    <source>
        <dbReference type="ARBA" id="ARBA00022448"/>
    </source>
</evidence>
<name>A0AAE4I3C9_9ENTE</name>
<dbReference type="SMART" id="SM00382">
    <property type="entry name" value="AAA"/>
    <property type="match status" value="2"/>
</dbReference>
<evidence type="ECO:0000259" key="9">
    <source>
        <dbReference type="PROSITE" id="PS50893"/>
    </source>
</evidence>
<evidence type="ECO:0000256" key="1">
    <source>
        <dbReference type="ARBA" id="ARBA00004202"/>
    </source>
</evidence>
<dbReference type="SUPFAM" id="SSF52540">
    <property type="entry name" value="P-loop containing nucleoside triphosphate hydrolases"/>
    <property type="match status" value="2"/>
</dbReference>
<keyword evidence="7" id="KW-1278">Translocase</keyword>
<dbReference type="GO" id="GO:0043190">
    <property type="term" value="C:ATP-binding cassette (ABC) transporter complex"/>
    <property type="evidence" value="ECO:0007669"/>
    <property type="project" value="TreeGrafter"/>
</dbReference>
<gene>
    <name evidence="10" type="ORF">P7H00_11465</name>
</gene>
<dbReference type="InterPro" id="IPR027417">
    <property type="entry name" value="P-loop_NTPase"/>
</dbReference>
<evidence type="ECO:0000313" key="11">
    <source>
        <dbReference type="Proteomes" id="UP001180842"/>
    </source>
</evidence>
<dbReference type="InterPro" id="IPR003593">
    <property type="entry name" value="AAA+_ATPase"/>
</dbReference>
<comment type="caution">
    <text evidence="10">The sequence shown here is derived from an EMBL/GenBank/DDBJ whole genome shotgun (WGS) entry which is preliminary data.</text>
</comment>
<keyword evidence="5" id="KW-0547">Nucleotide-binding</keyword>